<evidence type="ECO:0000313" key="1">
    <source>
        <dbReference type="EMBL" id="MEP0816400.1"/>
    </source>
</evidence>
<dbReference type="PANTHER" id="PTHR43861">
    <property type="entry name" value="TRANS-ACONITATE 2-METHYLTRANSFERASE-RELATED"/>
    <property type="match status" value="1"/>
</dbReference>
<dbReference type="Proteomes" id="UP001464891">
    <property type="component" value="Unassembled WGS sequence"/>
</dbReference>
<dbReference type="InterPro" id="IPR029063">
    <property type="entry name" value="SAM-dependent_MTases_sf"/>
</dbReference>
<evidence type="ECO:0000313" key="2">
    <source>
        <dbReference type="Proteomes" id="UP001464891"/>
    </source>
</evidence>
<organism evidence="1 2">
    <name type="scientific">Trichocoleus desertorum GB2-A4</name>
    <dbReference type="NCBI Taxonomy" id="2933944"/>
    <lineage>
        <taxon>Bacteria</taxon>
        <taxon>Bacillati</taxon>
        <taxon>Cyanobacteriota</taxon>
        <taxon>Cyanophyceae</taxon>
        <taxon>Leptolyngbyales</taxon>
        <taxon>Trichocoleusaceae</taxon>
        <taxon>Trichocoleus</taxon>
    </lineage>
</organism>
<gene>
    <name evidence="1" type="ORF">NC998_04750</name>
</gene>
<sequence length="261" mass="29944">MPVLEPKHQQIIGELIALQAQDRQCNLSQFRSITSAEQYQKLYQLLQQYVAPKSAVLDWGCGNGHFSYFLARADYQAYGYAFEDFYLRQKLNQFTYEFKQGTLTDAIAIPYADQQFDAVVSVGVLEHVRETGGDEIASLKEIFRLLKPSGYFICYHLPNQFSWIDPIAALVPNKHHHLYRYTHQSIQALCQAAGYDLLELQRYGVLPRNFWGNLPGSIRTSAAIAQGWQMADSTLSYIFSPFCQNYWFVAQKPSDNQRLTA</sequence>
<dbReference type="GO" id="GO:0008168">
    <property type="term" value="F:methyltransferase activity"/>
    <property type="evidence" value="ECO:0007669"/>
    <property type="project" value="UniProtKB-KW"/>
</dbReference>
<dbReference type="EMBL" id="JAMPKM010000002">
    <property type="protein sequence ID" value="MEP0816400.1"/>
    <property type="molecule type" value="Genomic_DNA"/>
</dbReference>
<dbReference type="Pfam" id="PF13489">
    <property type="entry name" value="Methyltransf_23"/>
    <property type="match status" value="1"/>
</dbReference>
<proteinExistence type="predicted"/>
<keyword evidence="1" id="KW-0808">Transferase</keyword>
<dbReference type="Gene3D" id="3.40.50.150">
    <property type="entry name" value="Vaccinia Virus protein VP39"/>
    <property type="match status" value="1"/>
</dbReference>
<dbReference type="RefSeq" id="WP_190433738.1">
    <property type="nucleotide sequence ID" value="NZ_JAMPKM010000002.1"/>
</dbReference>
<dbReference type="GO" id="GO:0032259">
    <property type="term" value="P:methylation"/>
    <property type="evidence" value="ECO:0007669"/>
    <property type="project" value="UniProtKB-KW"/>
</dbReference>
<reference evidence="1 2" key="1">
    <citation type="submission" date="2022-04" db="EMBL/GenBank/DDBJ databases">
        <title>Positive selection, recombination, and allopatry shape intraspecific diversity of widespread and dominant cyanobacteria.</title>
        <authorList>
            <person name="Wei J."/>
            <person name="Shu W."/>
            <person name="Hu C."/>
        </authorList>
    </citation>
    <scope>NUCLEOTIDE SEQUENCE [LARGE SCALE GENOMIC DNA]</scope>
    <source>
        <strain evidence="1 2">GB2-A4</strain>
    </source>
</reference>
<dbReference type="CDD" id="cd02440">
    <property type="entry name" value="AdoMet_MTases"/>
    <property type="match status" value="1"/>
</dbReference>
<protein>
    <submittedName>
        <fullName evidence="1">Class I SAM-dependent methyltransferase</fullName>
    </submittedName>
</protein>
<comment type="caution">
    <text evidence="1">The sequence shown here is derived from an EMBL/GenBank/DDBJ whole genome shotgun (WGS) entry which is preliminary data.</text>
</comment>
<name>A0ABV0J3P3_9CYAN</name>
<keyword evidence="2" id="KW-1185">Reference proteome</keyword>
<dbReference type="SUPFAM" id="SSF53335">
    <property type="entry name" value="S-adenosyl-L-methionine-dependent methyltransferases"/>
    <property type="match status" value="1"/>
</dbReference>
<accession>A0ABV0J3P3</accession>
<keyword evidence="1" id="KW-0489">Methyltransferase</keyword>